<keyword evidence="3" id="KW-0929">Antimicrobial</keyword>
<dbReference type="GO" id="GO:0003796">
    <property type="term" value="F:lysozyme activity"/>
    <property type="evidence" value="ECO:0007669"/>
    <property type="project" value="UniProtKB-EC"/>
</dbReference>
<feature type="disulfide bond" evidence="8">
    <location>
        <begin position="36"/>
        <end position="120"/>
    </location>
</feature>
<dbReference type="PANTHER" id="PTHR11195:SF13">
    <property type="entry name" value="INVERTEBRATE-TYPE LYSOZYME 2-RELATED"/>
    <property type="match status" value="1"/>
</dbReference>
<dbReference type="EC" id="3.2.1.17" evidence="2"/>
<evidence type="ECO:0000256" key="3">
    <source>
        <dbReference type="ARBA" id="ARBA00022529"/>
    </source>
</evidence>
<feature type="disulfide bond" evidence="8">
    <location>
        <begin position="53"/>
        <end position="58"/>
    </location>
</feature>
<evidence type="ECO:0000256" key="4">
    <source>
        <dbReference type="ARBA" id="ARBA00022638"/>
    </source>
</evidence>
<gene>
    <name evidence="10" type="ORF">V9T40_009138</name>
</gene>
<dbReference type="InterPro" id="IPR008597">
    <property type="entry name" value="Invert_lysozyme"/>
</dbReference>
<dbReference type="PANTHER" id="PTHR11195">
    <property type="entry name" value="DESTABILASE-RELATED"/>
    <property type="match status" value="1"/>
</dbReference>
<dbReference type="Pfam" id="PF05497">
    <property type="entry name" value="Destabilase"/>
    <property type="match status" value="1"/>
</dbReference>
<comment type="catalytic activity">
    <reaction evidence="1">
        <text>Hydrolysis of (1-&gt;4)-beta-linkages between N-acetylmuramic acid and N-acetyl-D-glucosamine residues in a peptidoglycan and between N-acetyl-D-glucosamine residues in chitodextrins.</text>
        <dbReference type="EC" id="3.2.1.17"/>
    </reaction>
</comment>
<evidence type="ECO:0000256" key="2">
    <source>
        <dbReference type="ARBA" id="ARBA00012732"/>
    </source>
</evidence>
<dbReference type="EMBL" id="JBBCAQ010000010">
    <property type="protein sequence ID" value="KAK7601697.1"/>
    <property type="molecule type" value="Genomic_DNA"/>
</dbReference>
<evidence type="ECO:0000256" key="6">
    <source>
        <dbReference type="ARBA" id="ARBA00023157"/>
    </source>
</evidence>
<feature type="signal peptide" evidence="9">
    <location>
        <begin position="1"/>
        <end position="24"/>
    </location>
</feature>
<dbReference type="AlphaFoldDB" id="A0AAN9Y8H9"/>
<dbReference type="GO" id="GO:0042742">
    <property type="term" value="P:defense response to bacterium"/>
    <property type="evidence" value="ECO:0007669"/>
    <property type="project" value="UniProtKB-KW"/>
</dbReference>
<keyword evidence="6 8" id="KW-1015">Disulfide bond</keyword>
<accession>A0AAN9Y8H9</accession>
<name>A0AAN9Y8H9_9HEMI</name>
<evidence type="ECO:0000256" key="1">
    <source>
        <dbReference type="ARBA" id="ARBA00000632"/>
    </source>
</evidence>
<evidence type="ECO:0000256" key="9">
    <source>
        <dbReference type="SAM" id="SignalP"/>
    </source>
</evidence>
<keyword evidence="4" id="KW-0081">Bacteriolytic enzyme</keyword>
<protein>
    <recommendedName>
        <fullName evidence="2">lysozyme</fullName>
        <ecNumber evidence="2">3.2.1.17</ecNumber>
    </recommendedName>
</protein>
<keyword evidence="5" id="KW-0378">Hydrolase</keyword>
<proteinExistence type="predicted"/>
<evidence type="ECO:0000256" key="7">
    <source>
        <dbReference type="ARBA" id="ARBA00023295"/>
    </source>
</evidence>
<keyword evidence="11" id="KW-1185">Reference proteome</keyword>
<reference evidence="10 11" key="1">
    <citation type="submission" date="2024-03" db="EMBL/GenBank/DDBJ databases">
        <title>Adaptation during the transition from Ophiocordyceps entomopathogen to insect associate is accompanied by gene loss and intensified selection.</title>
        <authorList>
            <person name="Ward C.M."/>
            <person name="Onetto C.A."/>
            <person name="Borneman A.R."/>
        </authorList>
    </citation>
    <scope>NUCLEOTIDE SEQUENCE [LARGE SCALE GENOMIC DNA]</scope>
    <source>
        <strain evidence="10">AWRI1</strain>
        <tissue evidence="10">Single Adult Female</tissue>
    </source>
</reference>
<organism evidence="10 11">
    <name type="scientific">Parthenolecanium corni</name>
    <dbReference type="NCBI Taxonomy" id="536013"/>
    <lineage>
        <taxon>Eukaryota</taxon>
        <taxon>Metazoa</taxon>
        <taxon>Ecdysozoa</taxon>
        <taxon>Arthropoda</taxon>
        <taxon>Hexapoda</taxon>
        <taxon>Insecta</taxon>
        <taxon>Pterygota</taxon>
        <taxon>Neoptera</taxon>
        <taxon>Paraneoptera</taxon>
        <taxon>Hemiptera</taxon>
        <taxon>Sternorrhyncha</taxon>
        <taxon>Coccoidea</taxon>
        <taxon>Coccidae</taxon>
        <taxon>Parthenolecanium</taxon>
    </lineage>
</organism>
<evidence type="ECO:0000256" key="8">
    <source>
        <dbReference type="PIRSR" id="PIRSR608597-3"/>
    </source>
</evidence>
<feature type="disulfide bond" evidence="8">
    <location>
        <begin position="90"/>
        <end position="96"/>
    </location>
</feature>
<dbReference type="FunFam" id="1.10.530.10:FF:000019">
    <property type="entry name" value="lysozyme"/>
    <property type="match status" value="1"/>
</dbReference>
<dbReference type="PROSITE" id="PS51909">
    <property type="entry name" value="LYSOZYME_I"/>
    <property type="match status" value="1"/>
</dbReference>
<dbReference type="Proteomes" id="UP001367676">
    <property type="component" value="Unassembled WGS sequence"/>
</dbReference>
<feature type="disulfide bond" evidence="8">
    <location>
        <begin position="41"/>
        <end position="47"/>
    </location>
</feature>
<evidence type="ECO:0000313" key="10">
    <source>
        <dbReference type="EMBL" id="KAK7601697.1"/>
    </source>
</evidence>
<feature type="chain" id="PRO_5043010878" description="lysozyme" evidence="9">
    <location>
        <begin position="25"/>
        <end position="171"/>
    </location>
</feature>
<dbReference type="CDD" id="cd16890">
    <property type="entry name" value="lyz_i"/>
    <property type="match status" value="1"/>
</dbReference>
<keyword evidence="7" id="KW-0326">Glycosidase</keyword>
<evidence type="ECO:0000313" key="11">
    <source>
        <dbReference type="Proteomes" id="UP001367676"/>
    </source>
</evidence>
<dbReference type="GO" id="GO:0031640">
    <property type="term" value="P:killing of cells of another organism"/>
    <property type="evidence" value="ECO:0007669"/>
    <property type="project" value="UniProtKB-KW"/>
</dbReference>
<dbReference type="Gene3D" id="1.10.530.10">
    <property type="match status" value="1"/>
</dbReference>
<comment type="caution">
    <text evidence="10">The sequence shown here is derived from an EMBL/GenBank/DDBJ whole genome shotgun (WGS) entry which is preliminary data.</text>
</comment>
<sequence length="171" mass="19320">MKTGVVVFIISYVLLSMIIDDVSSGKKYVSNLSTVCIRCLCHSSTQCNMTVGCQKGYCGPLFLTKEYWRDAGRPTLRDDDPDRTNAFNDCAKDYGCSSTAVENYMAKFGYDCNNDGVTDCDDYARLHFHGREKCATPISNLYFGKRYESCKPVPSFPNGKQLFYRIGFIYD</sequence>
<evidence type="ECO:0000256" key="5">
    <source>
        <dbReference type="ARBA" id="ARBA00022801"/>
    </source>
</evidence>
<keyword evidence="9" id="KW-0732">Signal</keyword>